<dbReference type="PANTHER" id="PTHR23117">
    <property type="entry name" value="GUANYLATE KINASE-RELATED"/>
    <property type="match status" value="1"/>
</dbReference>
<evidence type="ECO:0000256" key="11">
    <source>
        <dbReference type="ARBA" id="ARBA00030128"/>
    </source>
</evidence>
<keyword evidence="9 13" id="KW-0418">Kinase</keyword>
<dbReference type="Gene3D" id="3.40.50.300">
    <property type="entry name" value="P-loop containing nucleotide triphosphate hydrolases"/>
    <property type="match status" value="1"/>
</dbReference>
<dbReference type="InterPro" id="IPR020590">
    <property type="entry name" value="Guanylate_kinase_CS"/>
</dbReference>
<dbReference type="HAMAP" id="MF_00328">
    <property type="entry name" value="Guanylate_kinase"/>
    <property type="match status" value="1"/>
</dbReference>
<keyword evidence="6 13" id="KW-0963">Cytoplasm</keyword>
<evidence type="ECO:0000256" key="7">
    <source>
        <dbReference type="ARBA" id="ARBA00022679"/>
    </source>
</evidence>
<comment type="function">
    <text evidence="1 13">Essential for recycling GMP and indirectly, cGMP.</text>
</comment>
<evidence type="ECO:0000256" key="5">
    <source>
        <dbReference type="ARBA" id="ARBA00016296"/>
    </source>
</evidence>
<dbReference type="SMART" id="SM00072">
    <property type="entry name" value="GuKc"/>
    <property type="match status" value="1"/>
</dbReference>
<comment type="subcellular location">
    <subcellularLocation>
        <location evidence="2 13">Cytoplasm</location>
    </subcellularLocation>
</comment>
<dbReference type="InterPro" id="IPR008144">
    <property type="entry name" value="Guanylate_kin-like_dom"/>
</dbReference>
<dbReference type="GO" id="GO:0005524">
    <property type="term" value="F:ATP binding"/>
    <property type="evidence" value="ECO:0007669"/>
    <property type="project" value="UniProtKB-UniRule"/>
</dbReference>
<dbReference type="NCBIfam" id="TIGR03263">
    <property type="entry name" value="guanyl_kin"/>
    <property type="match status" value="1"/>
</dbReference>
<dbReference type="Proteomes" id="UP000464954">
    <property type="component" value="Chromosome"/>
</dbReference>
<feature type="binding site" evidence="13">
    <location>
        <begin position="15"/>
        <end position="22"/>
    </location>
    <ligand>
        <name>ATP</name>
        <dbReference type="ChEBI" id="CHEBI:30616"/>
    </ligand>
</feature>
<evidence type="ECO:0000256" key="3">
    <source>
        <dbReference type="ARBA" id="ARBA00005790"/>
    </source>
</evidence>
<dbReference type="EC" id="2.7.4.8" evidence="4 13"/>
<dbReference type="PROSITE" id="PS50052">
    <property type="entry name" value="GUANYLATE_KINASE_2"/>
    <property type="match status" value="1"/>
</dbReference>
<evidence type="ECO:0000256" key="6">
    <source>
        <dbReference type="ARBA" id="ARBA00022490"/>
    </source>
</evidence>
<dbReference type="AlphaFoldDB" id="A0A6P1M754"/>
<keyword evidence="8 13" id="KW-0547">Nucleotide-binding</keyword>
<gene>
    <name evidence="13" type="primary">gmk</name>
    <name evidence="15" type="ORF">GT409_05155</name>
</gene>
<evidence type="ECO:0000259" key="14">
    <source>
        <dbReference type="PROSITE" id="PS50052"/>
    </source>
</evidence>
<evidence type="ECO:0000313" key="15">
    <source>
        <dbReference type="EMBL" id="QHI68863.1"/>
    </source>
</evidence>
<dbReference type="InterPro" id="IPR027417">
    <property type="entry name" value="P-loop_NTPase"/>
</dbReference>
<dbReference type="Gene3D" id="3.30.63.10">
    <property type="entry name" value="Guanylate Kinase phosphate binding domain"/>
    <property type="match status" value="1"/>
</dbReference>
<evidence type="ECO:0000256" key="9">
    <source>
        <dbReference type="ARBA" id="ARBA00022777"/>
    </source>
</evidence>
<dbReference type="CDD" id="cd00071">
    <property type="entry name" value="GMPK"/>
    <property type="match status" value="1"/>
</dbReference>
<reference evidence="15 16" key="1">
    <citation type="submission" date="2020-01" db="EMBL/GenBank/DDBJ databases">
        <title>Ponticoccus aerotolerans gen. nov., sp. nov., an anaerobic bacterium and proposal of Ponticoccusceae fam. nov., Ponticoccusles ord. nov. and Ponticoccuse classis nov. in the phylum Kiritimatiellaeota.</title>
        <authorList>
            <person name="Zhou L.Y."/>
            <person name="Du Z.J."/>
        </authorList>
    </citation>
    <scope>NUCLEOTIDE SEQUENCE [LARGE SCALE GENOMIC DNA]</scope>
    <source>
        <strain evidence="15 16">S-5007</strain>
    </source>
</reference>
<evidence type="ECO:0000256" key="8">
    <source>
        <dbReference type="ARBA" id="ARBA00022741"/>
    </source>
</evidence>
<dbReference type="KEGG" id="taer:GT409_05155"/>
<protein>
    <recommendedName>
        <fullName evidence="5 13">Guanylate kinase</fullName>
        <ecNumber evidence="4 13">2.7.4.8</ecNumber>
    </recommendedName>
    <alternativeName>
        <fullName evidence="11 13">GMP kinase</fullName>
    </alternativeName>
</protein>
<evidence type="ECO:0000256" key="4">
    <source>
        <dbReference type="ARBA" id="ARBA00012961"/>
    </source>
</evidence>
<keyword evidence="7 13" id="KW-0808">Transferase</keyword>
<comment type="similarity">
    <text evidence="3 13">Belongs to the guanylate kinase family.</text>
</comment>
<evidence type="ECO:0000256" key="12">
    <source>
        <dbReference type="ARBA" id="ARBA00048594"/>
    </source>
</evidence>
<feature type="domain" description="Guanylate kinase-like" evidence="14">
    <location>
        <begin position="8"/>
        <end position="196"/>
    </location>
</feature>
<evidence type="ECO:0000313" key="16">
    <source>
        <dbReference type="Proteomes" id="UP000464954"/>
    </source>
</evidence>
<dbReference type="GO" id="GO:0004385">
    <property type="term" value="F:GMP kinase activity"/>
    <property type="evidence" value="ECO:0007669"/>
    <property type="project" value="UniProtKB-UniRule"/>
</dbReference>
<dbReference type="FunFam" id="3.30.63.10:FF:000005">
    <property type="entry name" value="Guanylate kinase"/>
    <property type="match status" value="1"/>
</dbReference>
<evidence type="ECO:0000256" key="10">
    <source>
        <dbReference type="ARBA" id="ARBA00022840"/>
    </source>
</evidence>
<dbReference type="GO" id="GO:0005829">
    <property type="term" value="C:cytosol"/>
    <property type="evidence" value="ECO:0007669"/>
    <property type="project" value="TreeGrafter"/>
</dbReference>
<dbReference type="EMBL" id="CP047593">
    <property type="protein sequence ID" value="QHI68863.1"/>
    <property type="molecule type" value="Genomic_DNA"/>
</dbReference>
<organism evidence="15 16">
    <name type="scientific">Tichowtungia aerotolerans</name>
    <dbReference type="NCBI Taxonomy" id="2697043"/>
    <lineage>
        <taxon>Bacteria</taxon>
        <taxon>Pseudomonadati</taxon>
        <taxon>Kiritimatiellota</taxon>
        <taxon>Tichowtungiia</taxon>
        <taxon>Tichowtungiales</taxon>
        <taxon>Tichowtungiaceae</taxon>
        <taxon>Tichowtungia</taxon>
    </lineage>
</organism>
<name>A0A6P1M754_9BACT</name>
<dbReference type="RefSeq" id="WP_160627594.1">
    <property type="nucleotide sequence ID" value="NZ_CP047593.1"/>
</dbReference>
<dbReference type="InterPro" id="IPR017665">
    <property type="entry name" value="Guanylate_kinase"/>
</dbReference>
<dbReference type="SUPFAM" id="SSF52540">
    <property type="entry name" value="P-loop containing nucleoside triphosphate hydrolases"/>
    <property type="match status" value="1"/>
</dbReference>
<comment type="catalytic activity">
    <reaction evidence="12 13">
        <text>GMP + ATP = GDP + ADP</text>
        <dbReference type="Rhea" id="RHEA:20780"/>
        <dbReference type="ChEBI" id="CHEBI:30616"/>
        <dbReference type="ChEBI" id="CHEBI:58115"/>
        <dbReference type="ChEBI" id="CHEBI:58189"/>
        <dbReference type="ChEBI" id="CHEBI:456216"/>
        <dbReference type="EC" id="2.7.4.8"/>
    </reaction>
</comment>
<sequence length="203" mass="23044">MTTEKNNALLLVVSAPSGAGKSTICNRLVETFPDMIYSVSCTTRAPRGEEKDGEHYHFLSRDEFINRVNAGEFLEHAEVHGNLYGTLESTVRRALDEGCDLIMDIDVQGAAQIRAACAALSEDDPLRKRFVDIFIAPPSLEELERRLRGRATDCEEVIQKRMFNAMKEMEQKDDYAHLIINDNLDVAFEKFVNVVCMERQKRD</sequence>
<keyword evidence="10 13" id="KW-0067">ATP-binding</keyword>
<evidence type="ECO:0000256" key="1">
    <source>
        <dbReference type="ARBA" id="ARBA00003531"/>
    </source>
</evidence>
<keyword evidence="16" id="KW-1185">Reference proteome</keyword>
<dbReference type="InterPro" id="IPR008145">
    <property type="entry name" value="GK/Ca_channel_bsu"/>
</dbReference>
<evidence type="ECO:0000256" key="2">
    <source>
        <dbReference type="ARBA" id="ARBA00004496"/>
    </source>
</evidence>
<evidence type="ECO:0000256" key="13">
    <source>
        <dbReference type="HAMAP-Rule" id="MF_00328"/>
    </source>
</evidence>
<accession>A0A6P1M754</accession>
<dbReference type="PANTHER" id="PTHR23117:SF13">
    <property type="entry name" value="GUANYLATE KINASE"/>
    <property type="match status" value="1"/>
</dbReference>
<proteinExistence type="inferred from homology"/>
<dbReference type="Pfam" id="PF00625">
    <property type="entry name" value="Guanylate_kin"/>
    <property type="match status" value="1"/>
</dbReference>
<dbReference type="PROSITE" id="PS00856">
    <property type="entry name" value="GUANYLATE_KINASE_1"/>
    <property type="match status" value="1"/>
</dbReference>